<dbReference type="KEGG" id="hro:HELRODRAFT_172894"/>
<dbReference type="AlphaFoldDB" id="T1F632"/>
<gene>
    <name evidence="3" type="primary">20204281</name>
    <name evidence="2" type="ORF">HELRODRAFT_172894</name>
</gene>
<accession>T1F632</accession>
<dbReference type="Proteomes" id="UP000015101">
    <property type="component" value="Unassembled WGS sequence"/>
</dbReference>
<reference evidence="2 4" key="2">
    <citation type="journal article" date="2013" name="Nature">
        <title>Insights into bilaterian evolution from three spiralian genomes.</title>
        <authorList>
            <person name="Simakov O."/>
            <person name="Marletaz F."/>
            <person name="Cho S.J."/>
            <person name="Edsinger-Gonzales E."/>
            <person name="Havlak P."/>
            <person name="Hellsten U."/>
            <person name="Kuo D.H."/>
            <person name="Larsson T."/>
            <person name="Lv J."/>
            <person name="Arendt D."/>
            <person name="Savage R."/>
            <person name="Osoegawa K."/>
            <person name="de Jong P."/>
            <person name="Grimwood J."/>
            <person name="Chapman J.A."/>
            <person name="Shapiro H."/>
            <person name="Aerts A."/>
            <person name="Otillar R.P."/>
            <person name="Terry A.Y."/>
            <person name="Boore J.L."/>
            <person name="Grigoriev I.V."/>
            <person name="Lindberg D.R."/>
            <person name="Seaver E.C."/>
            <person name="Weisblat D.A."/>
            <person name="Putnam N.H."/>
            <person name="Rokhsar D.S."/>
        </authorList>
    </citation>
    <scope>NUCLEOTIDE SEQUENCE</scope>
</reference>
<dbReference type="eggNOG" id="ENOG502SABF">
    <property type="taxonomic scope" value="Eukaryota"/>
</dbReference>
<dbReference type="CTD" id="20204281"/>
<dbReference type="OrthoDB" id="6285987at2759"/>
<keyword evidence="4" id="KW-1185">Reference proteome</keyword>
<evidence type="ECO:0000313" key="4">
    <source>
        <dbReference type="Proteomes" id="UP000015101"/>
    </source>
</evidence>
<dbReference type="HOGENOM" id="CLU_505566_0_0_1"/>
<evidence type="ECO:0000313" key="2">
    <source>
        <dbReference type="EMBL" id="ESO03870.1"/>
    </source>
</evidence>
<sequence>MQLSSLKVDQIIKKTSTFKIFKNVLKVIIIAIIIVIIIEYLFISNSRTSVGFKNRKTLNNSIPLHLKKLHDSDLEVEIDLGKNIPNVSKLRQSEHEYHSNDIPNDHKNQHIPVNDHILTDSSFLATTIFLVRNNFVDRDDSVIPNQVGDKGVTETSPSTSKFIENVSSKYLDSFQEINDVENEDRELAGYLFKKNFDSVSKFASDHLIFDEKKSLLRLKQLCRKHWPYGVTHILGEINSNTKYAIYSSTTDTKSASNYFFYLPLTILSWKRVGFGSIIIFVGSQKGWCVNQLLVFIVEQCINLGAVLIFVNNEFQDSIRLSQVLRIFTGNIIISHFPNANDVYLMTSDSDMWPLNEEIYMMPANKTILSINSNCCSPFRHRGQTYKMFPLANVAMDIKTWCQLTEHLNLNLHSTVDDLLQYLANEFGSAAVRPVVKGDNKGWFMDQLLVSILISRWQKMYPNTVQYVPRNIGRDRIDRNNWVVVDFEYKNDAHLPTEGYKSENWFRLLPLLELMYGVDSYSYKYSLKYFHTFIDIMKRY</sequence>
<proteinExistence type="predicted"/>
<dbReference type="EMBL" id="AMQM01004399">
    <property type="status" value="NOT_ANNOTATED_CDS"/>
    <property type="molecule type" value="Genomic_DNA"/>
</dbReference>
<keyword evidence="1" id="KW-0812">Transmembrane</keyword>
<name>T1F632_HELRO</name>
<protein>
    <submittedName>
        <fullName evidence="2 3">Uncharacterized protein</fullName>
    </submittedName>
</protein>
<feature type="transmembrane region" description="Helical" evidence="1">
    <location>
        <begin position="20"/>
        <end position="43"/>
    </location>
</feature>
<keyword evidence="1" id="KW-0472">Membrane</keyword>
<reference evidence="3" key="3">
    <citation type="submission" date="2015-06" db="UniProtKB">
        <authorList>
            <consortium name="EnsemblMetazoa"/>
        </authorList>
    </citation>
    <scope>IDENTIFICATION</scope>
</reference>
<keyword evidence="1" id="KW-1133">Transmembrane helix</keyword>
<dbReference type="EMBL" id="KB096551">
    <property type="protein sequence ID" value="ESO03870.1"/>
    <property type="molecule type" value="Genomic_DNA"/>
</dbReference>
<dbReference type="InParanoid" id="T1F632"/>
<dbReference type="GeneID" id="20204281"/>
<dbReference type="EnsemblMetazoa" id="HelroT172894">
    <property type="protein sequence ID" value="HelroP172894"/>
    <property type="gene ID" value="HelroG172894"/>
</dbReference>
<evidence type="ECO:0000313" key="3">
    <source>
        <dbReference type="EnsemblMetazoa" id="HelroP172894"/>
    </source>
</evidence>
<reference evidence="4" key="1">
    <citation type="submission" date="2012-12" db="EMBL/GenBank/DDBJ databases">
        <authorList>
            <person name="Hellsten U."/>
            <person name="Grimwood J."/>
            <person name="Chapman J.A."/>
            <person name="Shapiro H."/>
            <person name="Aerts A."/>
            <person name="Otillar R.P."/>
            <person name="Terry A.Y."/>
            <person name="Boore J.L."/>
            <person name="Simakov O."/>
            <person name="Marletaz F."/>
            <person name="Cho S.-J."/>
            <person name="Edsinger-Gonzales E."/>
            <person name="Havlak P."/>
            <person name="Kuo D.-H."/>
            <person name="Larsson T."/>
            <person name="Lv J."/>
            <person name="Arendt D."/>
            <person name="Savage R."/>
            <person name="Osoegawa K."/>
            <person name="de Jong P."/>
            <person name="Lindberg D.R."/>
            <person name="Seaver E.C."/>
            <person name="Weisblat D.A."/>
            <person name="Putnam N.H."/>
            <person name="Grigoriev I.V."/>
            <person name="Rokhsar D.S."/>
        </authorList>
    </citation>
    <scope>NUCLEOTIDE SEQUENCE</scope>
</reference>
<organism evidence="3 4">
    <name type="scientific">Helobdella robusta</name>
    <name type="common">Californian leech</name>
    <dbReference type="NCBI Taxonomy" id="6412"/>
    <lineage>
        <taxon>Eukaryota</taxon>
        <taxon>Metazoa</taxon>
        <taxon>Spiralia</taxon>
        <taxon>Lophotrochozoa</taxon>
        <taxon>Annelida</taxon>
        <taxon>Clitellata</taxon>
        <taxon>Hirudinea</taxon>
        <taxon>Rhynchobdellida</taxon>
        <taxon>Glossiphoniidae</taxon>
        <taxon>Helobdella</taxon>
    </lineage>
</organism>
<evidence type="ECO:0000256" key="1">
    <source>
        <dbReference type="SAM" id="Phobius"/>
    </source>
</evidence>
<dbReference type="RefSeq" id="XP_009017806.1">
    <property type="nucleotide sequence ID" value="XM_009019558.1"/>
</dbReference>